<reference evidence="2 3" key="1">
    <citation type="submission" date="2019-05" db="EMBL/GenBank/DDBJ databases">
        <title>Emergence of the Ug99 lineage of the wheat stem rust pathogen through somatic hybridization.</title>
        <authorList>
            <person name="Li F."/>
            <person name="Upadhyaya N.M."/>
            <person name="Sperschneider J."/>
            <person name="Matny O."/>
            <person name="Nguyen-Phuc H."/>
            <person name="Mago R."/>
            <person name="Raley C."/>
            <person name="Miller M.E."/>
            <person name="Silverstein K.A.T."/>
            <person name="Henningsen E."/>
            <person name="Hirsch C.D."/>
            <person name="Visser B."/>
            <person name="Pretorius Z.A."/>
            <person name="Steffenson B.J."/>
            <person name="Schwessinger B."/>
            <person name="Dodds P.N."/>
            <person name="Figueroa M."/>
        </authorList>
    </citation>
    <scope>NUCLEOTIDE SEQUENCE [LARGE SCALE GENOMIC DNA]</scope>
    <source>
        <strain evidence="2">21-0</strain>
    </source>
</reference>
<gene>
    <name evidence="2" type="ORF">PGT21_033886</name>
</gene>
<feature type="compositionally biased region" description="Low complexity" evidence="1">
    <location>
        <begin position="274"/>
        <end position="296"/>
    </location>
</feature>
<accession>A0A5B0QYT1</accession>
<comment type="caution">
    <text evidence="2">The sequence shown here is derived from an EMBL/GenBank/DDBJ whole genome shotgun (WGS) entry which is preliminary data.</text>
</comment>
<feature type="region of interest" description="Disordered" evidence="1">
    <location>
        <begin position="262"/>
        <end position="296"/>
    </location>
</feature>
<evidence type="ECO:0008006" key="4">
    <source>
        <dbReference type="Google" id="ProtNLM"/>
    </source>
</evidence>
<organism evidence="2 3">
    <name type="scientific">Puccinia graminis f. sp. tritici</name>
    <dbReference type="NCBI Taxonomy" id="56615"/>
    <lineage>
        <taxon>Eukaryota</taxon>
        <taxon>Fungi</taxon>
        <taxon>Dikarya</taxon>
        <taxon>Basidiomycota</taxon>
        <taxon>Pucciniomycotina</taxon>
        <taxon>Pucciniomycetes</taxon>
        <taxon>Pucciniales</taxon>
        <taxon>Pucciniaceae</taxon>
        <taxon>Puccinia</taxon>
    </lineage>
</organism>
<feature type="compositionally biased region" description="Polar residues" evidence="1">
    <location>
        <begin position="171"/>
        <end position="180"/>
    </location>
</feature>
<feature type="compositionally biased region" description="Polar residues" evidence="1">
    <location>
        <begin position="208"/>
        <end position="223"/>
    </location>
</feature>
<feature type="region of interest" description="Disordered" evidence="1">
    <location>
        <begin position="145"/>
        <end position="226"/>
    </location>
</feature>
<feature type="compositionally biased region" description="Basic and acidic residues" evidence="1">
    <location>
        <begin position="103"/>
        <end position="112"/>
    </location>
</feature>
<feature type="compositionally biased region" description="Low complexity" evidence="1">
    <location>
        <begin position="198"/>
        <end position="207"/>
    </location>
</feature>
<feature type="compositionally biased region" description="Polar residues" evidence="1">
    <location>
        <begin position="262"/>
        <end position="271"/>
    </location>
</feature>
<dbReference type="EMBL" id="VSWC01000002">
    <property type="protein sequence ID" value="KAA1118239.1"/>
    <property type="molecule type" value="Genomic_DNA"/>
</dbReference>
<protein>
    <recommendedName>
        <fullName evidence="4">Zn(2)-C6 fungal-type domain-containing protein</fullName>
    </recommendedName>
</protein>
<name>A0A5B0QYT1_PUCGR</name>
<feature type="compositionally biased region" description="Basic residues" evidence="1">
    <location>
        <begin position="55"/>
        <end position="65"/>
    </location>
</feature>
<evidence type="ECO:0000313" key="3">
    <source>
        <dbReference type="Proteomes" id="UP000324748"/>
    </source>
</evidence>
<sequence length="378" mass="40786">MANMNDQEACARCLRKQIACQRTSPSRKSCDECNLRHRKCSIVAARSLSPALKKNNNKKKNKTHGTKASAGRSRSSIGLAASCSTPSTSKRASATGLMRLKRRKEEVDRTFHSSESGLLARRPTSPPVPLLPTRYNLLHQFPLLTRSPSATTPSNQPQVSQDEPADCSARADQSSSTHSPAGSEVAHHSAITTRSVHGSSSWPGSSPLTELSSQPSRSPTESLPASGHFHLQQEEEDQPGIDSAIPNRSVRFSSCPLSSPLTELSSRSASPIASLRSPSDPPSLSSSRSTRSGSSMDSQEAAWWSEIIPDNTSLSTTVLRSQTVSSFLQDFGKRYVAALAADITTPVSHRRKLSRQFFRDCDSLMSSAESAFIPSANP</sequence>
<feature type="compositionally biased region" description="Polar residues" evidence="1">
    <location>
        <begin position="72"/>
        <end position="92"/>
    </location>
</feature>
<feature type="compositionally biased region" description="Polar residues" evidence="1">
    <location>
        <begin position="146"/>
        <end position="161"/>
    </location>
</feature>
<proteinExistence type="predicted"/>
<dbReference type="AlphaFoldDB" id="A0A5B0QYT1"/>
<dbReference type="Proteomes" id="UP000324748">
    <property type="component" value="Unassembled WGS sequence"/>
</dbReference>
<keyword evidence="3" id="KW-1185">Reference proteome</keyword>
<evidence type="ECO:0000256" key="1">
    <source>
        <dbReference type="SAM" id="MobiDB-lite"/>
    </source>
</evidence>
<feature type="region of interest" description="Disordered" evidence="1">
    <location>
        <begin position="51"/>
        <end position="132"/>
    </location>
</feature>
<evidence type="ECO:0000313" key="2">
    <source>
        <dbReference type="EMBL" id="KAA1118239.1"/>
    </source>
</evidence>